<reference evidence="6" key="1">
    <citation type="submission" date="2022-11" db="EMBL/GenBank/DDBJ databases">
        <title>Minimal conservation of predation-associated metabolite biosynthetic gene clusters underscores biosynthetic potential of Myxococcota including descriptions for ten novel species: Archangium lansinium sp. nov., Myxococcus landrumus sp. nov., Nannocystis bai.</title>
        <authorList>
            <person name="Ahearne A."/>
            <person name="Stevens C."/>
            <person name="Dowd S."/>
        </authorList>
    </citation>
    <scope>NUCLEOTIDE SEQUENCE</scope>
    <source>
        <strain evidence="6">Fl3</strain>
    </source>
</reference>
<sequence>MTTRRAACNCGQLHLTCEGEPVRLSMCHCLECQRRTGSVFGVQAWFPLAQVTIAGEATRYRRTGDGGTTAVFHFCPQCGATVYWQPEALPDRVAVAVGAFADPSFPPPRVSVYDERQHPWTERIADLPMEHFA</sequence>
<dbReference type="Proteomes" id="UP001164459">
    <property type="component" value="Chromosome"/>
</dbReference>
<dbReference type="PANTHER" id="PTHR33337">
    <property type="entry name" value="GFA DOMAIN-CONTAINING PROTEIN"/>
    <property type="match status" value="1"/>
</dbReference>
<evidence type="ECO:0000256" key="1">
    <source>
        <dbReference type="ARBA" id="ARBA00005495"/>
    </source>
</evidence>
<name>A0ABY7GUR3_9BACT</name>
<keyword evidence="3" id="KW-0862">Zinc</keyword>
<evidence type="ECO:0000313" key="7">
    <source>
        <dbReference type="Proteomes" id="UP001164459"/>
    </source>
</evidence>
<dbReference type="RefSeq" id="WP_269032891.1">
    <property type="nucleotide sequence ID" value="NZ_CP114040.1"/>
</dbReference>
<dbReference type="SUPFAM" id="SSF51316">
    <property type="entry name" value="Mss4-like"/>
    <property type="match status" value="1"/>
</dbReference>
<gene>
    <name evidence="6" type="ORF">O0S08_30625</name>
</gene>
<evidence type="ECO:0000313" key="6">
    <source>
        <dbReference type="EMBL" id="WAS90564.1"/>
    </source>
</evidence>
<keyword evidence="4" id="KW-0456">Lyase</keyword>
<dbReference type="PROSITE" id="PS51891">
    <property type="entry name" value="CENP_V_GFA"/>
    <property type="match status" value="1"/>
</dbReference>
<protein>
    <submittedName>
        <fullName evidence="6">GFA family protein</fullName>
    </submittedName>
</protein>
<dbReference type="InterPro" id="IPR011057">
    <property type="entry name" value="Mss4-like_sf"/>
</dbReference>
<dbReference type="Pfam" id="PF04828">
    <property type="entry name" value="GFA"/>
    <property type="match status" value="1"/>
</dbReference>
<evidence type="ECO:0000256" key="3">
    <source>
        <dbReference type="ARBA" id="ARBA00022833"/>
    </source>
</evidence>
<evidence type="ECO:0000256" key="4">
    <source>
        <dbReference type="ARBA" id="ARBA00023239"/>
    </source>
</evidence>
<feature type="domain" description="CENP-V/GFA" evidence="5">
    <location>
        <begin position="4"/>
        <end position="121"/>
    </location>
</feature>
<evidence type="ECO:0000256" key="2">
    <source>
        <dbReference type="ARBA" id="ARBA00022723"/>
    </source>
</evidence>
<dbReference type="EMBL" id="CP114040">
    <property type="protein sequence ID" value="WAS90564.1"/>
    <property type="molecule type" value="Genomic_DNA"/>
</dbReference>
<organism evidence="6 7">
    <name type="scientific">Nannocystis punicea</name>
    <dbReference type="NCBI Taxonomy" id="2995304"/>
    <lineage>
        <taxon>Bacteria</taxon>
        <taxon>Pseudomonadati</taxon>
        <taxon>Myxococcota</taxon>
        <taxon>Polyangia</taxon>
        <taxon>Nannocystales</taxon>
        <taxon>Nannocystaceae</taxon>
        <taxon>Nannocystis</taxon>
    </lineage>
</organism>
<dbReference type="Gene3D" id="3.90.1590.10">
    <property type="entry name" value="glutathione-dependent formaldehyde- activating enzyme (gfa)"/>
    <property type="match status" value="1"/>
</dbReference>
<comment type="similarity">
    <text evidence="1">Belongs to the Gfa family.</text>
</comment>
<keyword evidence="2" id="KW-0479">Metal-binding</keyword>
<dbReference type="InterPro" id="IPR006913">
    <property type="entry name" value="CENP-V/GFA"/>
</dbReference>
<dbReference type="PANTHER" id="PTHR33337:SF40">
    <property type="entry name" value="CENP-V_GFA DOMAIN-CONTAINING PROTEIN-RELATED"/>
    <property type="match status" value="1"/>
</dbReference>
<keyword evidence="7" id="KW-1185">Reference proteome</keyword>
<accession>A0ABY7GUR3</accession>
<proteinExistence type="inferred from homology"/>
<evidence type="ECO:0000259" key="5">
    <source>
        <dbReference type="PROSITE" id="PS51891"/>
    </source>
</evidence>